<protein>
    <submittedName>
        <fullName evidence="18">Ion_trans domain-containing protein</fullName>
    </submittedName>
</protein>
<dbReference type="PRINTS" id="PR01459">
    <property type="entry name" value="KCNQCHANNEL"/>
</dbReference>
<evidence type="ECO:0000256" key="7">
    <source>
        <dbReference type="ARBA" id="ARBA00022958"/>
    </source>
</evidence>
<dbReference type="InterPro" id="IPR013821">
    <property type="entry name" value="K_chnl_volt-dep_KCNQ_C"/>
</dbReference>
<feature type="transmembrane region" description="Helical" evidence="13">
    <location>
        <begin position="39"/>
        <end position="59"/>
    </location>
</feature>
<organism evidence="18">
    <name type="scientific">Enterobius vermicularis</name>
    <name type="common">Human pinworm</name>
    <dbReference type="NCBI Taxonomy" id="51028"/>
    <lineage>
        <taxon>Eukaryota</taxon>
        <taxon>Metazoa</taxon>
        <taxon>Ecdysozoa</taxon>
        <taxon>Nematoda</taxon>
        <taxon>Chromadorea</taxon>
        <taxon>Rhabditida</taxon>
        <taxon>Spirurina</taxon>
        <taxon>Oxyuridomorpha</taxon>
        <taxon>Oxyuroidea</taxon>
        <taxon>Oxyuridae</taxon>
        <taxon>Enterobius</taxon>
    </lineage>
</organism>
<dbReference type="FunFam" id="1.20.120.350:FF:000017">
    <property type="entry name" value="potassium voltage-gated channel subfamily KQT member 1"/>
    <property type="match status" value="1"/>
</dbReference>
<dbReference type="Gene3D" id="6.10.140.1910">
    <property type="match status" value="2"/>
</dbReference>
<dbReference type="GO" id="GO:0005249">
    <property type="term" value="F:voltage-gated potassium channel activity"/>
    <property type="evidence" value="ECO:0007669"/>
    <property type="project" value="InterPro"/>
</dbReference>
<dbReference type="InterPro" id="IPR003937">
    <property type="entry name" value="K_chnl_volt-dep_KCNQ"/>
</dbReference>
<feature type="transmembrane region" description="Helical" evidence="13">
    <location>
        <begin position="178"/>
        <end position="198"/>
    </location>
</feature>
<feature type="domain" description="Ion transport" evidence="14">
    <location>
        <begin position="41"/>
        <end position="267"/>
    </location>
</feature>
<proteinExistence type="predicted"/>
<dbReference type="AlphaFoldDB" id="A0A0N4VID2"/>
<keyword evidence="17" id="KW-1185">Reference proteome</keyword>
<dbReference type="PANTHER" id="PTHR47735">
    <property type="entry name" value="POTASSIUM VOLTAGE-GATED CHANNEL SUBFAMILY KQT MEMBER 4"/>
    <property type="match status" value="1"/>
</dbReference>
<evidence type="ECO:0000256" key="1">
    <source>
        <dbReference type="ARBA" id="ARBA00004651"/>
    </source>
</evidence>
<dbReference type="PANTHER" id="PTHR47735:SF9">
    <property type="entry name" value="POTASSIUM VOLTAGE-GATED CHANNEL SUBFAMILY KQT MEMBER 4-LIKE ISOFORM X1"/>
    <property type="match status" value="1"/>
</dbReference>
<evidence type="ECO:0000259" key="14">
    <source>
        <dbReference type="Pfam" id="PF00520"/>
    </source>
</evidence>
<keyword evidence="5 13" id="KW-0812">Transmembrane</keyword>
<evidence type="ECO:0000259" key="15">
    <source>
        <dbReference type="Pfam" id="PF03520"/>
    </source>
</evidence>
<evidence type="ECO:0000256" key="3">
    <source>
        <dbReference type="ARBA" id="ARBA00022475"/>
    </source>
</evidence>
<accession>A0A0N4VID2</accession>
<name>A0A0N4VID2_ENTVE</name>
<keyword evidence="9" id="KW-0406">Ion transport</keyword>
<keyword evidence="8 13" id="KW-1133">Transmembrane helix</keyword>
<feature type="transmembrane region" description="Helical" evidence="13">
    <location>
        <begin position="210"/>
        <end position="227"/>
    </location>
</feature>
<dbReference type="EMBL" id="UXUI01010388">
    <property type="protein sequence ID" value="VDD95177.1"/>
    <property type="molecule type" value="Genomic_DNA"/>
</dbReference>
<dbReference type="Proteomes" id="UP000274131">
    <property type="component" value="Unassembled WGS sequence"/>
</dbReference>
<keyword evidence="4" id="KW-0633">Potassium transport</keyword>
<evidence type="ECO:0000256" key="11">
    <source>
        <dbReference type="ARBA" id="ARBA00023303"/>
    </source>
</evidence>
<dbReference type="GO" id="GO:0008076">
    <property type="term" value="C:voltage-gated potassium channel complex"/>
    <property type="evidence" value="ECO:0007669"/>
    <property type="project" value="TreeGrafter"/>
</dbReference>
<dbReference type="PRINTS" id="PR00169">
    <property type="entry name" value="KCHANNEL"/>
</dbReference>
<keyword evidence="11" id="KW-0407">Ion channel</keyword>
<evidence type="ECO:0000256" key="6">
    <source>
        <dbReference type="ARBA" id="ARBA00022882"/>
    </source>
</evidence>
<dbReference type="Pfam" id="PF03520">
    <property type="entry name" value="KCNQ_channel"/>
    <property type="match status" value="1"/>
</dbReference>
<dbReference type="InterPro" id="IPR027359">
    <property type="entry name" value="Volt_channel_dom_sf"/>
</dbReference>
<comment type="catalytic activity">
    <reaction evidence="12">
        <text>K(+)(in) = K(+)(out)</text>
        <dbReference type="Rhea" id="RHEA:29463"/>
        <dbReference type="ChEBI" id="CHEBI:29103"/>
    </reaction>
</comment>
<dbReference type="Gene3D" id="1.20.120.350">
    <property type="entry name" value="Voltage-gated potassium channels. Chain C"/>
    <property type="match status" value="1"/>
</dbReference>
<evidence type="ECO:0000256" key="2">
    <source>
        <dbReference type="ARBA" id="ARBA00022448"/>
    </source>
</evidence>
<comment type="subcellular location">
    <subcellularLocation>
        <location evidence="1">Cell membrane</location>
        <topology evidence="1">Multi-pass membrane protein</topology>
    </subcellularLocation>
</comment>
<keyword evidence="2" id="KW-0813">Transport</keyword>
<evidence type="ECO:0000256" key="9">
    <source>
        <dbReference type="ARBA" id="ARBA00023065"/>
    </source>
</evidence>
<evidence type="ECO:0000313" key="18">
    <source>
        <dbReference type="WBParaSite" id="EVEC_0001058501-mRNA-1"/>
    </source>
</evidence>
<feature type="domain" description="Potassium channel voltage dependent KCNQ C-terminal" evidence="15">
    <location>
        <begin position="527"/>
        <end position="587"/>
    </location>
</feature>
<reference evidence="16 17" key="2">
    <citation type="submission" date="2018-10" db="EMBL/GenBank/DDBJ databases">
        <authorList>
            <consortium name="Pathogen Informatics"/>
        </authorList>
    </citation>
    <scope>NUCLEOTIDE SEQUENCE [LARGE SCALE GENOMIC DNA]</scope>
</reference>
<gene>
    <name evidence="16" type="ORF">EVEC_LOCUS9928</name>
</gene>
<evidence type="ECO:0000313" key="17">
    <source>
        <dbReference type="Proteomes" id="UP000274131"/>
    </source>
</evidence>
<keyword evidence="7" id="KW-0630">Potassium</keyword>
<feature type="transmembrane region" description="Helical" evidence="13">
    <location>
        <begin position="71"/>
        <end position="92"/>
    </location>
</feature>
<evidence type="ECO:0000256" key="8">
    <source>
        <dbReference type="ARBA" id="ARBA00022989"/>
    </source>
</evidence>
<evidence type="ECO:0000256" key="13">
    <source>
        <dbReference type="SAM" id="Phobius"/>
    </source>
</evidence>
<dbReference type="FunFam" id="1.10.287.70:FF:000016">
    <property type="entry name" value="Putative potassium voltage-gated channel subfamily KQT member 2"/>
    <property type="match status" value="1"/>
</dbReference>
<evidence type="ECO:0000256" key="10">
    <source>
        <dbReference type="ARBA" id="ARBA00023136"/>
    </source>
</evidence>
<dbReference type="Pfam" id="PF00520">
    <property type="entry name" value="Ion_trans"/>
    <property type="match status" value="1"/>
</dbReference>
<feature type="transmembrane region" description="Helical" evidence="13">
    <location>
        <begin position="113"/>
        <end position="139"/>
    </location>
</feature>
<evidence type="ECO:0000256" key="4">
    <source>
        <dbReference type="ARBA" id="ARBA00022538"/>
    </source>
</evidence>
<dbReference type="WBParaSite" id="EVEC_0001058501-mRNA-1">
    <property type="protein sequence ID" value="EVEC_0001058501-mRNA-1"/>
    <property type="gene ID" value="EVEC_0001058501"/>
</dbReference>
<dbReference type="OrthoDB" id="8879391at2759"/>
<dbReference type="InterPro" id="IPR005821">
    <property type="entry name" value="Ion_trans_dom"/>
</dbReference>
<feature type="transmembrane region" description="Helical" evidence="13">
    <location>
        <begin position="239"/>
        <end position="264"/>
    </location>
</feature>
<evidence type="ECO:0000256" key="5">
    <source>
        <dbReference type="ARBA" id="ARBA00022692"/>
    </source>
</evidence>
<keyword evidence="10 13" id="KW-0472">Membrane</keyword>
<reference evidence="18" key="1">
    <citation type="submission" date="2017-02" db="UniProtKB">
        <authorList>
            <consortium name="WormBaseParasite"/>
        </authorList>
    </citation>
    <scope>IDENTIFICATION</scope>
</reference>
<keyword evidence="3" id="KW-1003">Cell membrane</keyword>
<dbReference type="Gene3D" id="1.10.287.70">
    <property type="match status" value="1"/>
</dbReference>
<evidence type="ECO:0000313" key="16">
    <source>
        <dbReference type="EMBL" id="VDD95177.1"/>
    </source>
</evidence>
<evidence type="ECO:0000256" key="12">
    <source>
        <dbReference type="ARBA" id="ARBA00034430"/>
    </source>
</evidence>
<keyword evidence="6" id="KW-0851">Voltage-gated channel</keyword>
<dbReference type="SUPFAM" id="SSF81324">
    <property type="entry name" value="Voltage-gated potassium channels"/>
    <property type="match status" value="1"/>
</dbReference>
<dbReference type="STRING" id="51028.A0A0N4VID2"/>
<sequence>MSLVGKPVTYKSFRTDKKFTKMQTEVHNFLERPRGWRAAAYHFAVLIMVLLCLALSVLSTIPEWDEQATLVLYYTEIVFVFWLALEYLFRVWSAGCRSRYRGLAGRFRFATSAYCIIDIIVITASITVLCLGATGQVFAASAIRGLRFFQILRMLRIDRRAGTWKLLGSVIWAHRQELLTTLYIGFLGLIFSAFLVYVCEKNYNEKYSTFADALWWGVITLSTVGYGDKTPETWPGKMIASGCALLGISFFALPAGILGSGFALKVQQHQRQKHVIRRRLPAARVIQCLWRLYAAHPKSQSVATWRRYLAPDVSTVERTISGNGPGGSQTSFINRIRQSTKRRTTPTQPDSLSGTATGLAAVTSGNSVMKTLLVPKHSDNISYVSTSELSEVESLGALGFSLSGWKAKSRSDPVKRYHDEIPSHHHRLIGTTSSLGTVDIETLHQRRSLSLCKYLTEEGEIMSEYNLIMAPLYEWCERMRRKQQFQSDADFWGQLGWCAPHSRRKPSFQYVLAHFIEEECMSLRPRSMEEFSPQLKNAIRFIRRVQLLVSRRKFREALKPYDVKDVIEQYSAGHVDLQARVKQVQQRYQPN</sequence>